<dbReference type="AlphaFoldDB" id="A4CGF4"/>
<sequence>MEFQKNRNLAQNPLPLYFLYDLAVRLASVFLHIPAVFSPKIRSFLRGRRGVKAYLESFREPGRPLIWMHTASLGEFEQGLPVLERLMAAYPGHQFLVTFFSPSGYEVKKGKVPGAGTCYLPLDTRQNVREFLDGARPDIALFVKYEVWPNFFAGLRSRDIPLVLFSARFRERQVFFQWYGGLMRRALQGVRQFYVQDPLSASLLNGIGIHRIAVCGDTRLDRVMEIRSRDNRLDFMEAFVKGRKCLVAGSTWPEDEKAILPFVRARAGATCCAVIAPHKTDSKTVGELMKRLGSGAVTYSEWSKRLEEAGGLASGKSGDTPREPGLPAGENILVIDTIGLLTRIYSYADLAYVGGGFATGLHNTLEPAVFGIPVLIGPRYAGFREAEALVEAGGILPVAGPLEFEETAGKLLDNATYRRQIGAINRDYIDKNAGASIQILAGIRKLIG</sequence>
<dbReference type="GO" id="GO:0009244">
    <property type="term" value="P:lipopolysaccharide core region biosynthetic process"/>
    <property type="evidence" value="ECO:0007669"/>
    <property type="project" value="UniProtKB-UniRule"/>
</dbReference>
<evidence type="ECO:0000256" key="3">
    <source>
        <dbReference type="ARBA" id="ARBA00019077"/>
    </source>
</evidence>
<evidence type="ECO:0000256" key="1">
    <source>
        <dbReference type="ARBA" id="ARBA00004713"/>
    </source>
</evidence>
<evidence type="ECO:0000259" key="9">
    <source>
        <dbReference type="Pfam" id="PF04413"/>
    </source>
</evidence>
<organism evidence="10 11">
    <name type="scientific">Robiginitalea biformata (strain ATCC BAA-864 / DSM 15991 / KCTC 12146 / HTCC2501)</name>
    <dbReference type="NCBI Taxonomy" id="313596"/>
    <lineage>
        <taxon>Bacteria</taxon>
        <taxon>Pseudomonadati</taxon>
        <taxon>Bacteroidota</taxon>
        <taxon>Flavobacteriia</taxon>
        <taxon>Flavobacteriales</taxon>
        <taxon>Flavobacteriaceae</taxon>
        <taxon>Robiginitalea</taxon>
    </lineage>
</organism>
<reference evidence="10 11" key="1">
    <citation type="journal article" date="2009" name="J. Bacteriol.">
        <title>Complete genome sequence of Robiginitalea biformata HTCC2501.</title>
        <authorList>
            <person name="Oh H.M."/>
            <person name="Giovannoni S.J."/>
            <person name="Lee K."/>
            <person name="Ferriera S."/>
            <person name="Johnson J."/>
            <person name="Cho J.C."/>
        </authorList>
    </citation>
    <scope>NUCLEOTIDE SEQUENCE [LARGE SCALE GENOMIC DNA]</scope>
    <source>
        <strain evidence="11">ATCC BAA-864 / HTCC2501 / KCTC 12146</strain>
    </source>
</reference>
<evidence type="ECO:0000313" key="10">
    <source>
        <dbReference type="EMBL" id="EAR16012.1"/>
    </source>
</evidence>
<dbReference type="GO" id="GO:0005886">
    <property type="term" value="C:plasma membrane"/>
    <property type="evidence" value="ECO:0007669"/>
    <property type="project" value="UniProtKB-SubCell"/>
</dbReference>
<name>A4CGF4_ROBBH</name>
<keyword evidence="8" id="KW-0472">Membrane</keyword>
<dbReference type="UniPathway" id="UPA00958"/>
<proteinExistence type="inferred from homology"/>
<evidence type="ECO:0000256" key="6">
    <source>
        <dbReference type="ARBA" id="ARBA00049183"/>
    </source>
</evidence>
<dbReference type="EMBL" id="CP001712">
    <property type="protein sequence ID" value="EAR16012.1"/>
    <property type="molecule type" value="Genomic_DNA"/>
</dbReference>
<dbReference type="STRING" id="313596.RB2501_03920"/>
<dbReference type="PANTHER" id="PTHR42755">
    <property type="entry name" value="3-DEOXY-MANNO-OCTULOSONATE CYTIDYLYLTRANSFERASE"/>
    <property type="match status" value="1"/>
</dbReference>
<gene>
    <name evidence="10" type="ordered locus">RB2501_03920</name>
</gene>
<dbReference type="Gene3D" id="3.40.50.2000">
    <property type="entry name" value="Glycogen Phosphorylase B"/>
    <property type="match status" value="1"/>
</dbReference>
<comment type="pathway">
    <text evidence="1 8">Bacterial outer membrane biogenesis; LPS core biosynthesis.</text>
</comment>
<dbReference type="Proteomes" id="UP000009049">
    <property type="component" value="Chromosome"/>
</dbReference>
<feature type="active site" description="Proton acceptor" evidence="7">
    <location>
        <position position="75"/>
    </location>
</feature>
<evidence type="ECO:0000256" key="8">
    <source>
        <dbReference type="RuleBase" id="RU365103"/>
    </source>
</evidence>
<evidence type="ECO:0000313" key="11">
    <source>
        <dbReference type="Proteomes" id="UP000009049"/>
    </source>
</evidence>
<dbReference type="InterPro" id="IPR038107">
    <property type="entry name" value="Glycos_transf_N_sf"/>
</dbReference>
<dbReference type="PANTHER" id="PTHR42755:SF1">
    <property type="entry name" value="3-DEOXY-D-MANNO-OCTULOSONIC ACID TRANSFERASE, MITOCHONDRIAL-RELATED"/>
    <property type="match status" value="1"/>
</dbReference>
<dbReference type="SUPFAM" id="SSF53756">
    <property type="entry name" value="UDP-Glycosyltransferase/glycogen phosphorylase"/>
    <property type="match status" value="1"/>
</dbReference>
<dbReference type="Gene3D" id="3.40.50.11720">
    <property type="entry name" value="3-Deoxy-D-manno-octulosonic-acid transferase, N-terminal domain"/>
    <property type="match status" value="1"/>
</dbReference>
<keyword evidence="4 8" id="KW-0808">Transferase</keyword>
<keyword evidence="11" id="KW-1185">Reference proteome</keyword>
<comment type="subcellular location">
    <subcellularLocation>
        <location evidence="8">Cell membrane</location>
    </subcellularLocation>
</comment>
<protein>
    <recommendedName>
        <fullName evidence="3 8">3-deoxy-D-manno-octulosonic acid transferase</fullName>
        <shortName evidence="8">Kdo transferase</shortName>
        <ecNumber evidence="2 8">2.4.99.12</ecNumber>
    </recommendedName>
    <alternativeName>
        <fullName evidence="5 8">Lipid IV(A) 3-deoxy-D-manno-octulosonic acid transferase</fullName>
    </alternativeName>
</protein>
<dbReference type="EC" id="2.4.99.12" evidence="2 8"/>
<comment type="catalytic activity">
    <reaction evidence="6 8">
        <text>lipid IVA (E. coli) + CMP-3-deoxy-beta-D-manno-octulosonate = alpha-Kdo-(2-&gt;6)-lipid IVA (E. coli) + CMP + H(+)</text>
        <dbReference type="Rhea" id="RHEA:28066"/>
        <dbReference type="ChEBI" id="CHEBI:15378"/>
        <dbReference type="ChEBI" id="CHEBI:58603"/>
        <dbReference type="ChEBI" id="CHEBI:60364"/>
        <dbReference type="ChEBI" id="CHEBI:60377"/>
        <dbReference type="ChEBI" id="CHEBI:85987"/>
        <dbReference type="EC" id="2.4.99.12"/>
    </reaction>
</comment>
<feature type="domain" description="3-deoxy-D-manno-octulosonic-acid transferase N-terminal" evidence="9">
    <location>
        <begin position="60"/>
        <end position="221"/>
    </location>
</feature>
<evidence type="ECO:0000256" key="7">
    <source>
        <dbReference type="PIRSR" id="PIRSR639901-1"/>
    </source>
</evidence>
<dbReference type="GO" id="GO:0009245">
    <property type="term" value="P:lipid A biosynthetic process"/>
    <property type="evidence" value="ECO:0007669"/>
    <property type="project" value="TreeGrafter"/>
</dbReference>
<dbReference type="GO" id="GO:0043842">
    <property type="term" value="F:Kdo transferase activity"/>
    <property type="evidence" value="ECO:0007669"/>
    <property type="project" value="UniProtKB-EC"/>
</dbReference>
<accession>A4CGF4</accession>
<evidence type="ECO:0000256" key="2">
    <source>
        <dbReference type="ARBA" id="ARBA00012621"/>
    </source>
</evidence>
<evidence type="ECO:0000256" key="4">
    <source>
        <dbReference type="ARBA" id="ARBA00022679"/>
    </source>
</evidence>
<dbReference type="eggNOG" id="COG1519">
    <property type="taxonomic scope" value="Bacteria"/>
</dbReference>
<dbReference type="HOGENOM" id="CLU_036146_2_1_10"/>
<keyword evidence="8" id="KW-1003">Cell membrane</keyword>
<dbReference type="KEGG" id="rbi:RB2501_03920"/>
<comment type="similarity">
    <text evidence="8">Belongs to the glycosyltransferase group 1 family.</text>
</comment>
<dbReference type="Pfam" id="PF04413">
    <property type="entry name" value="Glycos_transf_N"/>
    <property type="match status" value="1"/>
</dbReference>
<dbReference type="InterPro" id="IPR039901">
    <property type="entry name" value="Kdotransferase"/>
</dbReference>
<comment type="function">
    <text evidence="8">Involved in lipopolysaccharide (LPS) biosynthesis. Catalyzes the transfer of 3-deoxy-D-manno-octulosonate (Kdo) residue(s) from CMP-Kdo to lipid IV(A), the tetraacyldisaccharide-1,4'-bisphosphate precursor of lipid A.</text>
</comment>
<dbReference type="InterPro" id="IPR007507">
    <property type="entry name" value="Glycos_transf_N"/>
</dbReference>
<dbReference type="CAZy" id="GT30">
    <property type="family name" value="Glycosyltransferase Family 30"/>
</dbReference>
<evidence type="ECO:0000256" key="5">
    <source>
        <dbReference type="ARBA" id="ARBA00031445"/>
    </source>
</evidence>
<keyword evidence="8" id="KW-0448">Lipopolysaccharide biosynthesis</keyword>